<reference evidence="1" key="2">
    <citation type="journal article" date="2015" name="Fish Shellfish Immunol.">
        <title>Early steps in the European eel (Anguilla anguilla)-Vibrio vulnificus interaction in the gills: Role of the RtxA13 toxin.</title>
        <authorList>
            <person name="Callol A."/>
            <person name="Pajuelo D."/>
            <person name="Ebbesson L."/>
            <person name="Teles M."/>
            <person name="MacKenzie S."/>
            <person name="Amaro C."/>
        </authorList>
    </citation>
    <scope>NUCLEOTIDE SEQUENCE</scope>
</reference>
<name>A0A0E9XIY0_ANGAN</name>
<accession>A0A0E9XIY0</accession>
<evidence type="ECO:0000313" key="1">
    <source>
        <dbReference type="EMBL" id="JAI01766.1"/>
    </source>
</evidence>
<sequence>MTLILLHLSLGRCTNSTLRRVNYNSFYLPSC</sequence>
<organism evidence="1">
    <name type="scientific">Anguilla anguilla</name>
    <name type="common">European freshwater eel</name>
    <name type="synonym">Muraena anguilla</name>
    <dbReference type="NCBI Taxonomy" id="7936"/>
    <lineage>
        <taxon>Eukaryota</taxon>
        <taxon>Metazoa</taxon>
        <taxon>Chordata</taxon>
        <taxon>Craniata</taxon>
        <taxon>Vertebrata</taxon>
        <taxon>Euteleostomi</taxon>
        <taxon>Actinopterygii</taxon>
        <taxon>Neopterygii</taxon>
        <taxon>Teleostei</taxon>
        <taxon>Anguilliformes</taxon>
        <taxon>Anguillidae</taxon>
        <taxon>Anguilla</taxon>
    </lineage>
</organism>
<dbReference type="EMBL" id="GBXM01006812">
    <property type="protein sequence ID" value="JAI01766.1"/>
    <property type="molecule type" value="Transcribed_RNA"/>
</dbReference>
<reference evidence="1" key="1">
    <citation type="submission" date="2014-11" db="EMBL/GenBank/DDBJ databases">
        <authorList>
            <person name="Amaro Gonzalez C."/>
        </authorList>
    </citation>
    <scope>NUCLEOTIDE SEQUENCE</scope>
</reference>
<proteinExistence type="predicted"/>
<protein>
    <submittedName>
        <fullName evidence="1">Uncharacterized protein</fullName>
    </submittedName>
</protein>
<dbReference type="AlphaFoldDB" id="A0A0E9XIY0"/>